<organism evidence="9 10">
    <name type="scientific">Cylicocyclus nassatus</name>
    <name type="common">Nematode worm</name>
    <dbReference type="NCBI Taxonomy" id="53992"/>
    <lineage>
        <taxon>Eukaryota</taxon>
        <taxon>Metazoa</taxon>
        <taxon>Ecdysozoa</taxon>
        <taxon>Nematoda</taxon>
        <taxon>Chromadorea</taxon>
        <taxon>Rhabditida</taxon>
        <taxon>Rhabditina</taxon>
        <taxon>Rhabditomorpha</taxon>
        <taxon>Strongyloidea</taxon>
        <taxon>Strongylidae</taxon>
        <taxon>Cylicocyclus</taxon>
    </lineage>
</organism>
<feature type="chain" id="PRO_5041330505" evidence="6">
    <location>
        <begin position="21"/>
        <end position="445"/>
    </location>
</feature>
<dbReference type="CDD" id="cd18989">
    <property type="entry name" value="LGIC_ECD_cation"/>
    <property type="match status" value="1"/>
</dbReference>
<feature type="transmembrane region" description="Helical" evidence="5">
    <location>
        <begin position="299"/>
        <end position="322"/>
    </location>
</feature>
<keyword evidence="6" id="KW-0732">Signal</keyword>
<dbReference type="InterPro" id="IPR006202">
    <property type="entry name" value="Neur_chan_lig-bd"/>
</dbReference>
<evidence type="ECO:0000256" key="1">
    <source>
        <dbReference type="ARBA" id="ARBA00004141"/>
    </source>
</evidence>
<evidence type="ECO:0000256" key="3">
    <source>
        <dbReference type="ARBA" id="ARBA00022989"/>
    </source>
</evidence>
<dbReference type="AlphaFoldDB" id="A0AA36DRA5"/>
<gene>
    <name evidence="9" type="ORF">CYNAS_LOCUS3508</name>
</gene>
<keyword evidence="10" id="KW-1185">Reference proteome</keyword>
<dbReference type="SUPFAM" id="SSF63712">
    <property type="entry name" value="Nicotinic receptor ligand binding domain-like"/>
    <property type="match status" value="1"/>
</dbReference>
<dbReference type="PRINTS" id="PR00252">
    <property type="entry name" value="NRIONCHANNEL"/>
</dbReference>
<feature type="transmembrane region" description="Helical" evidence="5">
    <location>
        <begin position="418"/>
        <end position="443"/>
    </location>
</feature>
<protein>
    <submittedName>
        <fullName evidence="9">Uncharacterized protein</fullName>
    </submittedName>
</protein>
<accession>A0AA36DRA5</accession>
<feature type="domain" description="Neurotransmitter-gated ion-channel transmembrane" evidence="8">
    <location>
        <begin position="241"/>
        <end position="337"/>
    </location>
</feature>
<dbReference type="SUPFAM" id="SSF90112">
    <property type="entry name" value="Neurotransmitter-gated ion-channel transmembrane pore"/>
    <property type="match status" value="1"/>
</dbReference>
<keyword evidence="3 5" id="KW-1133">Transmembrane helix</keyword>
<reference evidence="9" key="1">
    <citation type="submission" date="2023-07" db="EMBL/GenBank/DDBJ databases">
        <authorList>
            <consortium name="CYATHOMIX"/>
        </authorList>
    </citation>
    <scope>NUCLEOTIDE SEQUENCE</scope>
    <source>
        <strain evidence="9">N/A</strain>
    </source>
</reference>
<dbReference type="GO" id="GO:0004888">
    <property type="term" value="F:transmembrane signaling receptor activity"/>
    <property type="evidence" value="ECO:0007669"/>
    <property type="project" value="InterPro"/>
</dbReference>
<feature type="domain" description="Neurotransmitter-gated ion-channel ligand-binding" evidence="7">
    <location>
        <begin position="28"/>
        <end position="233"/>
    </location>
</feature>
<feature type="transmembrane region" description="Helical" evidence="5">
    <location>
        <begin position="235"/>
        <end position="257"/>
    </location>
</feature>
<evidence type="ECO:0000256" key="5">
    <source>
        <dbReference type="SAM" id="Phobius"/>
    </source>
</evidence>
<evidence type="ECO:0000259" key="8">
    <source>
        <dbReference type="Pfam" id="PF02932"/>
    </source>
</evidence>
<keyword evidence="2 5" id="KW-0812">Transmembrane</keyword>
<dbReference type="PANTHER" id="PTHR18945">
    <property type="entry name" value="NEUROTRANSMITTER GATED ION CHANNEL"/>
    <property type="match status" value="1"/>
</dbReference>
<evidence type="ECO:0000256" key="4">
    <source>
        <dbReference type="ARBA" id="ARBA00023136"/>
    </source>
</evidence>
<dbReference type="Pfam" id="PF02931">
    <property type="entry name" value="Neur_chan_LBD"/>
    <property type="match status" value="1"/>
</dbReference>
<evidence type="ECO:0000259" key="7">
    <source>
        <dbReference type="Pfam" id="PF02931"/>
    </source>
</evidence>
<feature type="transmembrane region" description="Helical" evidence="5">
    <location>
        <begin position="269"/>
        <end position="287"/>
    </location>
</feature>
<dbReference type="FunFam" id="2.70.170.10:FF:000028">
    <property type="entry name" value="AcetylCholine Receptor"/>
    <property type="match status" value="1"/>
</dbReference>
<comment type="subcellular location">
    <subcellularLocation>
        <location evidence="1">Membrane</location>
        <topology evidence="1">Multi-pass membrane protein</topology>
    </subcellularLocation>
</comment>
<evidence type="ECO:0000256" key="2">
    <source>
        <dbReference type="ARBA" id="ARBA00022692"/>
    </source>
</evidence>
<dbReference type="InterPro" id="IPR036734">
    <property type="entry name" value="Neur_chan_lig-bd_sf"/>
</dbReference>
<dbReference type="Pfam" id="PF02932">
    <property type="entry name" value="Neur_chan_memb"/>
    <property type="match status" value="1"/>
</dbReference>
<dbReference type="InterPro" id="IPR006201">
    <property type="entry name" value="Neur_channel"/>
</dbReference>
<evidence type="ECO:0000313" key="10">
    <source>
        <dbReference type="Proteomes" id="UP001176961"/>
    </source>
</evidence>
<dbReference type="InterPro" id="IPR006029">
    <property type="entry name" value="Neurotrans-gated_channel_TM"/>
</dbReference>
<name>A0AA36DRA5_CYLNA</name>
<dbReference type="GO" id="GO:0005230">
    <property type="term" value="F:extracellular ligand-gated monoatomic ion channel activity"/>
    <property type="evidence" value="ECO:0007669"/>
    <property type="project" value="InterPro"/>
</dbReference>
<evidence type="ECO:0000313" key="9">
    <source>
        <dbReference type="EMBL" id="CAJ0591525.1"/>
    </source>
</evidence>
<dbReference type="Gene3D" id="2.70.170.10">
    <property type="entry name" value="Neurotransmitter-gated ion-channel ligand-binding domain"/>
    <property type="match status" value="1"/>
</dbReference>
<dbReference type="InterPro" id="IPR036719">
    <property type="entry name" value="Neuro-gated_channel_TM_sf"/>
</dbReference>
<keyword evidence="4 5" id="KW-0472">Membrane</keyword>
<feature type="signal peptide" evidence="6">
    <location>
        <begin position="1"/>
        <end position="20"/>
    </location>
</feature>
<comment type="caution">
    <text evidence="9">The sequence shown here is derived from an EMBL/GenBank/DDBJ whole genome shotgun (WGS) entry which is preliminary data.</text>
</comment>
<sequence>MINILSLLLFWLQCFSKGNANYASKAHEVFEKIFVGYNRHIRPVRNLSITTVVFMDNSLRSILHTDEVNQVLVLKEWLRMFWRDEFLTWNPADYDNITEIKVPRSLIWLPDVIRIDVLDQSQLMDDDRSFVLLDHTGFIRHSVDHVLKVFCNYKITMFPFDQQNCTIHYEPWHSTLKEVFIEVHPEPDINNYRPSNEWDLISYKSRTGIGSYPPILSDSTSRAYYDIVIKRRPHYYVACFMLPCFIIMELSLLGLFSPSNDSGEHNEKVTMGLTSLLSMSVLLLMISDNLPKTNDGLPLLGFFVLMEILIGALATATTVYISHLQSSWRHDKKVPDWLLALGHFQIFAGRLKHMDSEKFTEDFCHTDSLLKRDSIARSQILARIGNFEQNVSMISRNLQKKAAQKRLRMRWVHVCERIDSLLLVVFLTVNTFFFVSILLTGYLSN</sequence>
<proteinExistence type="predicted"/>
<dbReference type="Proteomes" id="UP001176961">
    <property type="component" value="Unassembled WGS sequence"/>
</dbReference>
<dbReference type="InterPro" id="IPR038050">
    <property type="entry name" value="Neuro_actylchol_rec"/>
</dbReference>
<evidence type="ECO:0000256" key="6">
    <source>
        <dbReference type="SAM" id="SignalP"/>
    </source>
</evidence>
<dbReference type="GO" id="GO:0016020">
    <property type="term" value="C:membrane"/>
    <property type="evidence" value="ECO:0007669"/>
    <property type="project" value="UniProtKB-SubCell"/>
</dbReference>
<dbReference type="EMBL" id="CATQJL010000001">
    <property type="protein sequence ID" value="CAJ0591525.1"/>
    <property type="molecule type" value="Genomic_DNA"/>
</dbReference>
<dbReference type="Gene3D" id="1.20.58.390">
    <property type="entry name" value="Neurotransmitter-gated ion-channel transmembrane domain"/>
    <property type="match status" value="1"/>
</dbReference>